<dbReference type="PANTHER" id="PTHR43734:SF1">
    <property type="entry name" value="PHYTOENE DESATURASE"/>
    <property type="match status" value="1"/>
</dbReference>
<sequence length="484" mass="54662">MKTIIVGSGVGGLVTALYLSKRGEEVVIYEKDQQAGGRLAFVERDGYKIDKGPTIVLLPNMIYDILCEVGIRREELEMVRIDPMYRLSYPDGFDFLKWSDIDKQIEEIGRVFPGEENGFLAYLEQMKWRFEKGKEAFLDRSFVKKSAFLSPDSLKTLWKLKAYQTVKGQAESYFTHPRLQEAFSFQTLYVGGAPFNSPAMYSLVPFSEHQHGIWYIKGGYASFVQLLVKKLEERGVTIKLNSCVEELETTGRHCNGVIVNGKREQADRIVLNGDFPLARKLIKGREKHKSYVPSSACLLLYIGVNKIFDEAEVHQFLMTDDFKQHMQDVFIDKKLPKAPSMYVFHPSKIDPTLAPENKGVLYVLIPVPSGKEVDWSQIGDYVDRRLDELEARGFSGLREAIEWIDIRTPEDARQEGLYEGGSFGIAPILSQSGVFRPQLKPFNLHNVYAVGASTHPGGGIPIVMQGAKLLANYLHEESLQSASI</sequence>
<dbReference type="InterPro" id="IPR014105">
    <property type="entry name" value="Carotenoid/retinoid_OxRdtase"/>
</dbReference>
<dbReference type="GO" id="GO:0016117">
    <property type="term" value="P:carotenoid biosynthetic process"/>
    <property type="evidence" value="ECO:0007669"/>
    <property type="project" value="UniProtKB-KW"/>
</dbReference>
<evidence type="ECO:0000313" key="8">
    <source>
        <dbReference type="Proteomes" id="UP000315711"/>
    </source>
</evidence>
<evidence type="ECO:0000256" key="1">
    <source>
        <dbReference type="ARBA" id="ARBA00004829"/>
    </source>
</evidence>
<dbReference type="PRINTS" id="PR00419">
    <property type="entry name" value="ADXRDTASE"/>
</dbReference>
<dbReference type="OrthoDB" id="9814556at2"/>
<evidence type="ECO:0000256" key="4">
    <source>
        <dbReference type="ARBA" id="ARBA00038322"/>
    </source>
</evidence>
<comment type="caution">
    <text evidence="7">The sequence shown here is derived from an EMBL/GenBank/DDBJ whole genome shotgun (WGS) entry which is preliminary data.</text>
</comment>
<feature type="domain" description="Amine oxidase" evidence="6">
    <location>
        <begin position="11"/>
        <end position="462"/>
    </location>
</feature>
<dbReference type="InterPro" id="IPR036188">
    <property type="entry name" value="FAD/NAD-bd_sf"/>
</dbReference>
<keyword evidence="3 5" id="KW-0560">Oxidoreductase</keyword>
<evidence type="ECO:0000256" key="5">
    <source>
        <dbReference type="RuleBase" id="RU362075"/>
    </source>
</evidence>
<dbReference type="SUPFAM" id="SSF51905">
    <property type="entry name" value="FAD/NAD(P)-binding domain"/>
    <property type="match status" value="1"/>
</dbReference>
<evidence type="ECO:0000259" key="6">
    <source>
        <dbReference type="Pfam" id="PF01593"/>
    </source>
</evidence>
<dbReference type="Proteomes" id="UP000315711">
    <property type="component" value="Unassembled WGS sequence"/>
</dbReference>
<keyword evidence="8" id="KW-1185">Reference proteome</keyword>
<evidence type="ECO:0000256" key="3">
    <source>
        <dbReference type="ARBA" id="ARBA00023002"/>
    </source>
</evidence>
<comment type="pathway">
    <text evidence="1 5">Carotenoid biosynthesis.</text>
</comment>
<reference evidence="7 8" key="1">
    <citation type="journal article" date="2015" name="Stand. Genomic Sci.">
        <title>Genomic Encyclopedia of Bacterial and Archaeal Type Strains, Phase III: the genomes of soil and plant-associated and newly described type strains.</title>
        <authorList>
            <person name="Whitman W.B."/>
            <person name="Woyke T."/>
            <person name="Klenk H.P."/>
            <person name="Zhou Y."/>
            <person name="Lilburn T.G."/>
            <person name="Beck B.J."/>
            <person name="De Vos P."/>
            <person name="Vandamme P."/>
            <person name="Eisen J.A."/>
            <person name="Garrity G."/>
            <person name="Hugenholtz P."/>
            <person name="Kyrpides N.C."/>
        </authorList>
    </citation>
    <scope>NUCLEOTIDE SEQUENCE [LARGE SCALE GENOMIC DNA]</scope>
    <source>
        <strain evidence="7 8">CGMCC 1.10116</strain>
    </source>
</reference>
<gene>
    <name evidence="7" type="ORF">IQ10_01274</name>
</gene>
<dbReference type="PANTHER" id="PTHR43734">
    <property type="entry name" value="PHYTOENE DESATURASE"/>
    <property type="match status" value="1"/>
</dbReference>
<dbReference type="InterPro" id="IPR002937">
    <property type="entry name" value="Amino_oxidase"/>
</dbReference>
<proteinExistence type="inferred from homology"/>
<comment type="similarity">
    <text evidence="4">Belongs to the carotenoid/retinoid oxidoreductase family. CrtN subfamily.</text>
</comment>
<dbReference type="GO" id="GO:0016491">
    <property type="term" value="F:oxidoreductase activity"/>
    <property type="evidence" value="ECO:0007669"/>
    <property type="project" value="UniProtKB-KW"/>
</dbReference>
<protein>
    <submittedName>
        <fullName evidence="7">Phytoene desaturase</fullName>
    </submittedName>
</protein>
<evidence type="ECO:0000256" key="2">
    <source>
        <dbReference type="ARBA" id="ARBA00022746"/>
    </source>
</evidence>
<evidence type="ECO:0000313" key="7">
    <source>
        <dbReference type="EMBL" id="TWI57944.1"/>
    </source>
</evidence>
<dbReference type="RefSeq" id="WP_144449624.1">
    <property type="nucleotide sequence ID" value="NZ_VLKZ01000003.1"/>
</dbReference>
<keyword evidence="2 5" id="KW-0125">Carotenoid biosynthesis</keyword>
<dbReference type="EMBL" id="VLKZ01000003">
    <property type="protein sequence ID" value="TWI57944.1"/>
    <property type="molecule type" value="Genomic_DNA"/>
</dbReference>
<dbReference type="NCBIfam" id="TIGR02734">
    <property type="entry name" value="crtI_fam"/>
    <property type="match status" value="1"/>
</dbReference>
<organism evidence="7 8">
    <name type="scientific">Halalkalibacter nanhaiisediminis</name>
    <dbReference type="NCBI Taxonomy" id="688079"/>
    <lineage>
        <taxon>Bacteria</taxon>
        <taxon>Bacillati</taxon>
        <taxon>Bacillota</taxon>
        <taxon>Bacilli</taxon>
        <taxon>Bacillales</taxon>
        <taxon>Bacillaceae</taxon>
        <taxon>Halalkalibacter</taxon>
    </lineage>
</organism>
<dbReference type="Pfam" id="PF01593">
    <property type="entry name" value="Amino_oxidase"/>
    <property type="match status" value="1"/>
</dbReference>
<dbReference type="AlphaFoldDB" id="A0A562QMH9"/>
<dbReference type="Gene3D" id="3.50.50.60">
    <property type="entry name" value="FAD/NAD(P)-binding domain"/>
    <property type="match status" value="2"/>
</dbReference>
<accession>A0A562QMH9</accession>
<name>A0A562QMH9_9BACI</name>